<dbReference type="CDD" id="cd00371">
    <property type="entry name" value="HMA"/>
    <property type="match status" value="2"/>
</dbReference>
<dbReference type="EMBL" id="GDJX01025755">
    <property type="protein sequence ID" value="JAT42181.1"/>
    <property type="molecule type" value="Transcribed_RNA"/>
</dbReference>
<evidence type="ECO:0000256" key="1">
    <source>
        <dbReference type="SAM" id="MobiDB-lite"/>
    </source>
</evidence>
<accession>A0A1D1XIT1</accession>
<feature type="compositionally biased region" description="Basic and acidic residues" evidence="1">
    <location>
        <begin position="1"/>
        <end position="29"/>
    </location>
</feature>
<protein>
    <recommendedName>
        <fullName evidence="2">HMA domain-containing protein</fullName>
    </recommendedName>
</protein>
<dbReference type="AlphaFoldDB" id="A0A1D1XIT1"/>
<dbReference type="SUPFAM" id="SSF55008">
    <property type="entry name" value="HMA, heavy metal-associated domain"/>
    <property type="match status" value="2"/>
</dbReference>
<gene>
    <name evidence="3" type="ORF">g.70446</name>
</gene>
<proteinExistence type="predicted"/>
<evidence type="ECO:0000313" key="3">
    <source>
        <dbReference type="EMBL" id="JAT42181.1"/>
    </source>
</evidence>
<dbReference type="InterPro" id="IPR044594">
    <property type="entry name" value="HIPP01/3/5/6"/>
</dbReference>
<feature type="compositionally biased region" description="Basic and acidic residues" evidence="1">
    <location>
        <begin position="102"/>
        <end position="126"/>
    </location>
</feature>
<evidence type="ECO:0000259" key="2">
    <source>
        <dbReference type="PROSITE" id="PS50846"/>
    </source>
</evidence>
<feature type="domain" description="HMA" evidence="2">
    <location>
        <begin position="30"/>
        <end position="97"/>
    </location>
</feature>
<feature type="region of interest" description="Disordered" evidence="1">
    <location>
        <begin position="1"/>
        <end position="31"/>
    </location>
</feature>
<dbReference type="Pfam" id="PF00403">
    <property type="entry name" value="HMA"/>
    <property type="match status" value="2"/>
</dbReference>
<dbReference type="InterPro" id="IPR036163">
    <property type="entry name" value="HMA_dom_sf"/>
</dbReference>
<dbReference type="PANTHER" id="PTHR46413">
    <property type="entry name" value="HEAVY METAL-ASSOCIATED ISOPRENYLATED PLANT PROTEIN 6"/>
    <property type="match status" value="1"/>
</dbReference>
<reference evidence="3" key="1">
    <citation type="submission" date="2015-07" db="EMBL/GenBank/DDBJ databases">
        <title>Transcriptome Assembly of Anthurium amnicola.</title>
        <authorList>
            <person name="Suzuki J."/>
        </authorList>
    </citation>
    <scope>NUCLEOTIDE SEQUENCE</scope>
</reference>
<dbReference type="PANTHER" id="PTHR46413:SF1">
    <property type="entry name" value="HEAVY METAL-ASSOCIATED ISOPRENYLATED PLANT PROTEIN 6"/>
    <property type="match status" value="1"/>
</dbReference>
<feature type="region of interest" description="Disordered" evidence="1">
    <location>
        <begin position="88"/>
        <end position="126"/>
    </location>
</feature>
<dbReference type="Gene3D" id="3.30.70.100">
    <property type="match status" value="2"/>
</dbReference>
<organism evidence="3">
    <name type="scientific">Anthurium amnicola</name>
    <dbReference type="NCBI Taxonomy" id="1678845"/>
    <lineage>
        <taxon>Eukaryota</taxon>
        <taxon>Viridiplantae</taxon>
        <taxon>Streptophyta</taxon>
        <taxon>Embryophyta</taxon>
        <taxon>Tracheophyta</taxon>
        <taxon>Spermatophyta</taxon>
        <taxon>Magnoliopsida</taxon>
        <taxon>Liliopsida</taxon>
        <taxon>Araceae</taxon>
        <taxon>Pothoideae</taxon>
        <taxon>Potheae</taxon>
        <taxon>Anthurium</taxon>
    </lineage>
</organism>
<dbReference type="PROSITE" id="PS50846">
    <property type="entry name" value="HMA_2"/>
    <property type="match status" value="2"/>
</dbReference>
<dbReference type="GO" id="GO:0046872">
    <property type="term" value="F:metal ion binding"/>
    <property type="evidence" value="ECO:0007669"/>
    <property type="project" value="InterPro"/>
</dbReference>
<name>A0A1D1XIT1_9ARAE</name>
<dbReference type="InterPro" id="IPR006121">
    <property type="entry name" value="HMA_dom"/>
</dbReference>
<feature type="compositionally biased region" description="Basic and acidic residues" evidence="1">
    <location>
        <begin position="198"/>
        <end position="219"/>
    </location>
</feature>
<feature type="region of interest" description="Disordered" evidence="1">
    <location>
        <begin position="193"/>
        <end position="247"/>
    </location>
</feature>
<feature type="domain" description="HMA" evidence="2">
    <location>
        <begin position="129"/>
        <end position="196"/>
    </location>
</feature>
<sequence length="296" mass="31810">MGEVEGGKGDDGQKKKAEGGGDKKKKDDGPITVVLKVDMHCEGCARKVKRSVKGFEGVEAAWADCPNGKLTVVGKVDPWKLRDRVESKTHKKAVLVSPTNVPKKDAAAKDEKKAEEKKPVDKKPKEPAVSTVVLKIRLHCEGCIQRIRRVIIKIKGVETVSLNPKEDLVTIKGTMDMKTLPDYLKARLKRSVAVVPQQKKDEGEGTTKEKGNKGGDKKKGGGGGDGGAEKKGNGNGGGGGEKKKDEGGAKMVWDANKMEYHGYGGFGGDPPYGYRFELIPAPQLFSDENPNACSVM</sequence>